<dbReference type="AlphaFoldDB" id="A0A317SQV5"/>
<feature type="compositionally biased region" description="Low complexity" evidence="1">
    <location>
        <begin position="71"/>
        <end position="90"/>
    </location>
</feature>
<feature type="compositionally biased region" description="Polar residues" evidence="1">
    <location>
        <begin position="289"/>
        <end position="314"/>
    </location>
</feature>
<dbReference type="EMBL" id="PYWC01000030">
    <property type="protein sequence ID" value="PWW76832.1"/>
    <property type="molecule type" value="Genomic_DNA"/>
</dbReference>
<dbReference type="Proteomes" id="UP000246991">
    <property type="component" value="Unassembled WGS sequence"/>
</dbReference>
<feature type="compositionally biased region" description="Basic and acidic residues" evidence="1">
    <location>
        <begin position="393"/>
        <end position="438"/>
    </location>
</feature>
<feature type="compositionally biased region" description="Low complexity" evidence="1">
    <location>
        <begin position="197"/>
        <end position="213"/>
    </location>
</feature>
<name>A0A317SQV5_9PEZI</name>
<protein>
    <submittedName>
        <fullName evidence="2">Uncharacterized protein</fullName>
    </submittedName>
</protein>
<sequence length="513" mass="54865">MDSSAQATLPLSPKKPFLAIIGPTASLPTSLMRPCDGGDGSEGEEEVDDSDDDDDDDDEEDEYEDEDEEGNSSFRSSNSGSLGTKLSLLESIEEEDSSLAGGETERVYPLIESSPEESRNEEYFGRAFSEKGGLLVLSEGSTEFTGVIDSDTDHFGRPRAPSRPNTPDGSKKIEFTAAQPACIDCIIGSAGHHHGSSSRTTPAPTPTPSRSSSLKLKEPPLTPVEEESPQGVMEQRERAEIIEATTAKLTNLTTLTPDTTPLKSSSYFAQQLANGLLTPETTPLKYTAPQRQSQVLSETNSTDSNDPMSPTSKICSPPERPKLITNYPVTPARRPGMAQVPPTPPTTPARRKSLLYSREYSREGISGTSSKDVAPVGTITPPPSEAASVIEAEETKIEAGKVGEEKSKAEAPKTEEPNKTTDLESGHGHGHGGHDCPYLRRSANPRPSSSHSYSYSHTVPSTPEPVRPHSYSSPEVPRLTTHFHSGPSTPAPPVSRLSYSLPGTPELESGGSI</sequence>
<comment type="caution">
    <text evidence="2">The sequence shown here is derived from an EMBL/GenBank/DDBJ whole genome shotgun (WGS) entry which is preliminary data.</text>
</comment>
<proteinExistence type="predicted"/>
<feature type="region of interest" description="Disordered" evidence="1">
    <location>
        <begin position="285"/>
        <end position="513"/>
    </location>
</feature>
<feature type="region of interest" description="Disordered" evidence="1">
    <location>
        <begin position="145"/>
        <end position="174"/>
    </location>
</feature>
<keyword evidence="3" id="KW-1185">Reference proteome</keyword>
<feature type="compositionally biased region" description="Low complexity" evidence="1">
    <location>
        <begin position="448"/>
        <end position="457"/>
    </location>
</feature>
<evidence type="ECO:0000313" key="3">
    <source>
        <dbReference type="Proteomes" id="UP000246991"/>
    </source>
</evidence>
<evidence type="ECO:0000313" key="2">
    <source>
        <dbReference type="EMBL" id="PWW76832.1"/>
    </source>
</evidence>
<feature type="region of interest" description="Disordered" evidence="1">
    <location>
        <begin position="188"/>
        <end position="233"/>
    </location>
</feature>
<feature type="region of interest" description="Disordered" evidence="1">
    <location>
        <begin position="24"/>
        <end position="121"/>
    </location>
</feature>
<accession>A0A317SQV5</accession>
<feature type="compositionally biased region" description="Acidic residues" evidence="1">
    <location>
        <begin position="39"/>
        <end position="70"/>
    </location>
</feature>
<organism evidence="2 3">
    <name type="scientific">Tuber magnatum</name>
    <name type="common">white Piedmont truffle</name>
    <dbReference type="NCBI Taxonomy" id="42249"/>
    <lineage>
        <taxon>Eukaryota</taxon>
        <taxon>Fungi</taxon>
        <taxon>Dikarya</taxon>
        <taxon>Ascomycota</taxon>
        <taxon>Pezizomycotina</taxon>
        <taxon>Pezizomycetes</taxon>
        <taxon>Pezizales</taxon>
        <taxon>Tuberaceae</taxon>
        <taxon>Tuber</taxon>
    </lineage>
</organism>
<reference evidence="2 3" key="1">
    <citation type="submission" date="2018-03" db="EMBL/GenBank/DDBJ databases">
        <title>Genomes of Pezizomycetes fungi and the evolution of truffles.</title>
        <authorList>
            <person name="Murat C."/>
            <person name="Payen T."/>
            <person name="Noel B."/>
            <person name="Kuo A."/>
            <person name="Martin F.M."/>
        </authorList>
    </citation>
    <scope>NUCLEOTIDE SEQUENCE [LARGE SCALE GENOMIC DNA]</scope>
    <source>
        <strain evidence="2">091103-1</strain>
    </source>
</reference>
<evidence type="ECO:0000256" key="1">
    <source>
        <dbReference type="SAM" id="MobiDB-lite"/>
    </source>
</evidence>
<gene>
    <name evidence="2" type="ORF">C7212DRAFT_363781</name>
</gene>